<evidence type="ECO:0000313" key="2">
    <source>
        <dbReference type="Proteomes" id="UP000799755"/>
    </source>
</evidence>
<accession>A0ACB6QLH7</accession>
<gene>
    <name evidence="1" type="ORF">BDR25DRAFT_305464</name>
</gene>
<protein>
    <submittedName>
        <fullName evidence="1">Glycoside hydrolase</fullName>
    </submittedName>
</protein>
<keyword evidence="1" id="KW-0378">Hydrolase</keyword>
<organism evidence="1 2">
    <name type="scientific">Lindgomyces ingoldianus</name>
    <dbReference type="NCBI Taxonomy" id="673940"/>
    <lineage>
        <taxon>Eukaryota</taxon>
        <taxon>Fungi</taxon>
        <taxon>Dikarya</taxon>
        <taxon>Ascomycota</taxon>
        <taxon>Pezizomycotina</taxon>
        <taxon>Dothideomycetes</taxon>
        <taxon>Pleosporomycetidae</taxon>
        <taxon>Pleosporales</taxon>
        <taxon>Lindgomycetaceae</taxon>
        <taxon>Lindgomyces</taxon>
    </lineage>
</organism>
<evidence type="ECO:0000313" key="1">
    <source>
        <dbReference type="EMBL" id="KAF2467745.1"/>
    </source>
</evidence>
<sequence>MYRISDSGIKNKAGVGQGPTTMVKFIQEVRDNLKGTPLSKIPVGHVDTWSAWGNKSNKAVIDEVDFVGTNLFPYYEDDKGNAISNATAVFNYALNSTKSAAGKKPIWITETGWPLTGPDFGQAKASLDNAREFWNTIGCTLFGRTNVWWYELHDSNPDNAAKFGITKDLSTTPQFNLTCSANSGAPASINNKPTSVGNISTVTLVNSLVVGLSMLFAVAAWAV</sequence>
<proteinExistence type="predicted"/>
<name>A0ACB6QLH7_9PLEO</name>
<keyword evidence="2" id="KW-1185">Reference proteome</keyword>
<dbReference type="Proteomes" id="UP000799755">
    <property type="component" value="Unassembled WGS sequence"/>
</dbReference>
<comment type="caution">
    <text evidence="1">The sequence shown here is derived from an EMBL/GenBank/DDBJ whole genome shotgun (WGS) entry which is preliminary data.</text>
</comment>
<reference evidence="1" key="1">
    <citation type="journal article" date="2020" name="Stud. Mycol.">
        <title>101 Dothideomycetes genomes: a test case for predicting lifestyles and emergence of pathogens.</title>
        <authorList>
            <person name="Haridas S."/>
            <person name="Albert R."/>
            <person name="Binder M."/>
            <person name="Bloem J."/>
            <person name="Labutti K."/>
            <person name="Salamov A."/>
            <person name="Andreopoulos B."/>
            <person name="Baker S."/>
            <person name="Barry K."/>
            <person name="Bills G."/>
            <person name="Bluhm B."/>
            <person name="Cannon C."/>
            <person name="Castanera R."/>
            <person name="Culley D."/>
            <person name="Daum C."/>
            <person name="Ezra D."/>
            <person name="Gonzalez J."/>
            <person name="Henrissat B."/>
            <person name="Kuo A."/>
            <person name="Liang C."/>
            <person name="Lipzen A."/>
            <person name="Lutzoni F."/>
            <person name="Magnuson J."/>
            <person name="Mondo S."/>
            <person name="Nolan M."/>
            <person name="Ohm R."/>
            <person name="Pangilinan J."/>
            <person name="Park H.-J."/>
            <person name="Ramirez L."/>
            <person name="Alfaro M."/>
            <person name="Sun H."/>
            <person name="Tritt A."/>
            <person name="Yoshinaga Y."/>
            <person name="Zwiers L.-H."/>
            <person name="Turgeon B."/>
            <person name="Goodwin S."/>
            <person name="Spatafora J."/>
            <person name="Crous P."/>
            <person name="Grigoriev I."/>
        </authorList>
    </citation>
    <scope>NUCLEOTIDE SEQUENCE</scope>
    <source>
        <strain evidence="1">ATCC 200398</strain>
    </source>
</reference>
<dbReference type="EMBL" id="MU003519">
    <property type="protein sequence ID" value="KAF2467745.1"/>
    <property type="molecule type" value="Genomic_DNA"/>
</dbReference>